<evidence type="ECO:0000313" key="6">
    <source>
        <dbReference type="WBParaSite" id="BXY_1166600.1"/>
    </source>
</evidence>
<gene>
    <name evidence="2" type="ORF">BXYJ_LOCUS10</name>
</gene>
<feature type="region of interest" description="Disordered" evidence="1">
    <location>
        <begin position="427"/>
        <end position="454"/>
    </location>
</feature>
<dbReference type="WBParaSite" id="BXY_1166600.1">
    <property type="protein sequence ID" value="BXY_1166600.1"/>
    <property type="gene ID" value="BXY_1166600"/>
</dbReference>
<sequence>MRQNNFDRELDKMANAGEFLEARQAIKGLTKRPEELIKFLNGQPSRLDNVQNEATIIAMECIRKFYRNLRREITVNDGVLVDKSDCLRFFEHDPEETCDHLVKRHVDEYLGIEKKMKKKFKNSNKKKKKKVKSPELVSEDSEGTLNESSVTITISELEENDEPSTSSSSQSRSAKQNARVRRQNLLKQREEPFSPSEASKPYANDDPPHQDEENVKYQRPAVHQVDRSCSPIGDDELFQGRRGFHSPAVVSQEEKQIRPAGERTLELHSIEVQTEVERIDAYTITSHQSVQASLQGTPNSSEFSSSKTSSSIFSSEHSVGQISLSRIRSTRFNILTVGRDGNVHANGPSHFATPKLAGRRISELISNESTRTRTVEPNLNLHLQSHTESPLVVQEESIRSDSERRPRIVDFDQNNDNIEEFIERQMEEMRVSSKEDEDEDLSTLNQVSPLPTTG</sequence>
<dbReference type="AlphaFoldDB" id="A0A1I7SF54"/>
<protein>
    <submittedName>
        <fullName evidence="2">(pine wood nematode) hypothetical protein</fullName>
    </submittedName>
</protein>
<evidence type="ECO:0000313" key="3">
    <source>
        <dbReference type="EMBL" id="CAG9078769.1"/>
    </source>
</evidence>
<dbReference type="EMBL" id="CAJFDI010000001">
    <property type="protein sequence ID" value="CAD5207608.1"/>
    <property type="molecule type" value="Genomic_DNA"/>
</dbReference>
<dbReference type="Proteomes" id="UP000095284">
    <property type="component" value="Unplaced"/>
</dbReference>
<evidence type="ECO:0000313" key="2">
    <source>
        <dbReference type="EMBL" id="CAD5207608.1"/>
    </source>
</evidence>
<feature type="region of interest" description="Disordered" evidence="1">
    <location>
        <begin position="120"/>
        <end position="215"/>
    </location>
</feature>
<keyword evidence="5" id="KW-1185">Reference proteome</keyword>
<dbReference type="Proteomes" id="UP000582659">
    <property type="component" value="Unassembled WGS sequence"/>
</dbReference>
<accession>A0A1I7SF54</accession>
<dbReference type="Proteomes" id="UP000659654">
    <property type="component" value="Unassembled WGS sequence"/>
</dbReference>
<evidence type="ECO:0000313" key="4">
    <source>
        <dbReference type="Proteomes" id="UP000095284"/>
    </source>
</evidence>
<name>A0A1I7SF54_BURXY</name>
<reference evidence="3" key="2">
    <citation type="submission" date="2020-08" db="EMBL/GenBank/DDBJ databases">
        <authorList>
            <person name="Kikuchi T."/>
        </authorList>
    </citation>
    <scope>NUCLEOTIDE SEQUENCE</scope>
    <source>
        <strain evidence="2">Ka4C1</strain>
    </source>
</reference>
<feature type="compositionally biased region" description="Polar residues" evidence="1">
    <location>
        <begin position="143"/>
        <end position="154"/>
    </location>
</feature>
<evidence type="ECO:0000256" key="1">
    <source>
        <dbReference type="SAM" id="MobiDB-lite"/>
    </source>
</evidence>
<proteinExistence type="predicted"/>
<feature type="compositionally biased region" description="Low complexity" evidence="1">
    <location>
        <begin position="164"/>
        <end position="173"/>
    </location>
</feature>
<organism evidence="4 6">
    <name type="scientific">Bursaphelenchus xylophilus</name>
    <name type="common">Pinewood nematode worm</name>
    <name type="synonym">Aphelenchoides xylophilus</name>
    <dbReference type="NCBI Taxonomy" id="6326"/>
    <lineage>
        <taxon>Eukaryota</taxon>
        <taxon>Metazoa</taxon>
        <taxon>Ecdysozoa</taxon>
        <taxon>Nematoda</taxon>
        <taxon>Chromadorea</taxon>
        <taxon>Rhabditida</taxon>
        <taxon>Tylenchina</taxon>
        <taxon>Tylenchomorpha</taxon>
        <taxon>Aphelenchoidea</taxon>
        <taxon>Aphelenchoididae</taxon>
        <taxon>Bursaphelenchus</taxon>
    </lineage>
</organism>
<feature type="compositionally biased region" description="Polar residues" evidence="1">
    <location>
        <begin position="442"/>
        <end position="454"/>
    </location>
</feature>
<evidence type="ECO:0000313" key="5">
    <source>
        <dbReference type="Proteomes" id="UP000659654"/>
    </source>
</evidence>
<feature type="compositionally biased region" description="Basic and acidic residues" evidence="1">
    <location>
        <begin position="206"/>
        <end position="215"/>
    </location>
</feature>
<dbReference type="EMBL" id="CAJFCV020000001">
    <property type="protein sequence ID" value="CAG9078769.1"/>
    <property type="molecule type" value="Genomic_DNA"/>
</dbReference>
<feature type="compositionally biased region" description="Basic residues" evidence="1">
    <location>
        <begin position="120"/>
        <end position="131"/>
    </location>
</feature>
<dbReference type="OrthoDB" id="5851674at2759"/>
<reference evidence="6" key="1">
    <citation type="submission" date="2016-11" db="UniProtKB">
        <authorList>
            <consortium name="WormBaseParasite"/>
        </authorList>
    </citation>
    <scope>IDENTIFICATION</scope>
</reference>